<keyword evidence="1" id="KW-0812">Transmembrane</keyword>
<evidence type="ECO:0000313" key="3">
    <source>
        <dbReference type="Proteomes" id="UP001237642"/>
    </source>
</evidence>
<organism evidence="2 3">
    <name type="scientific">Heracleum sosnowskyi</name>
    <dbReference type="NCBI Taxonomy" id="360622"/>
    <lineage>
        <taxon>Eukaryota</taxon>
        <taxon>Viridiplantae</taxon>
        <taxon>Streptophyta</taxon>
        <taxon>Embryophyta</taxon>
        <taxon>Tracheophyta</taxon>
        <taxon>Spermatophyta</taxon>
        <taxon>Magnoliopsida</taxon>
        <taxon>eudicotyledons</taxon>
        <taxon>Gunneridae</taxon>
        <taxon>Pentapetalae</taxon>
        <taxon>asterids</taxon>
        <taxon>campanulids</taxon>
        <taxon>Apiales</taxon>
        <taxon>Apiaceae</taxon>
        <taxon>Apioideae</taxon>
        <taxon>apioid superclade</taxon>
        <taxon>Tordylieae</taxon>
        <taxon>Tordyliinae</taxon>
        <taxon>Heracleum</taxon>
    </lineage>
</organism>
<dbReference type="Proteomes" id="UP001237642">
    <property type="component" value="Unassembled WGS sequence"/>
</dbReference>
<feature type="transmembrane region" description="Helical" evidence="1">
    <location>
        <begin position="9"/>
        <end position="26"/>
    </location>
</feature>
<accession>A0AAD8LZR2</accession>
<name>A0AAD8LZR2_9APIA</name>
<reference evidence="2" key="1">
    <citation type="submission" date="2023-02" db="EMBL/GenBank/DDBJ databases">
        <title>Genome of toxic invasive species Heracleum sosnowskyi carries increased number of genes despite the absence of recent whole-genome duplications.</title>
        <authorList>
            <person name="Schelkunov M."/>
            <person name="Shtratnikova V."/>
            <person name="Makarenko M."/>
            <person name="Klepikova A."/>
            <person name="Omelchenko D."/>
            <person name="Novikova G."/>
            <person name="Obukhova E."/>
            <person name="Bogdanov V."/>
            <person name="Penin A."/>
            <person name="Logacheva M."/>
        </authorList>
    </citation>
    <scope>NUCLEOTIDE SEQUENCE</scope>
    <source>
        <strain evidence="2">Hsosn_3</strain>
        <tissue evidence="2">Leaf</tissue>
    </source>
</reference>
<dbReference type="EMBL" id="JAUIZM010000011">
    <property type="protein sequence ID" value="KAK1354349.1"/>
    <property type="molecule type" value="Genomic_DNA"/>
</dbReference>
<dbReference type="AlphaFoldDB" id="A0AAD8LZR2"/>
<sequence>MSNQGGDSCCGFLFVIIIFFGFIHLIDRIHNSTIIPTTVFPGLEINSAKVSNLTLSNPISARWNIDMNIVNYYSDHISFGFYDNTVSIFHESKEGGALWMTSFQKFDLRPGNPKAHFTLDFVGSSTEVDNSTVKAIRDKIANNYGAVKFVVQFKAHKPIIWLENPLDRLWYDSNIDVVVARCQVELLFGSSDQTQANMIRI</sequence>
<keyword evidence="1" id="KW-0472">Membrane</keyword>
<protein>
    <submittedName>
        <fullName evidence="2">Uncharacterized protein</fullName>
    </submittedName>
</protein>
<evidence type="ECO:0000256" key="1">
    <source>
        <dbReference type="SAM" id="Phobius"/>
    </source>
</evidence>
<evidence type="ECO:0000313" key="2">
    <source>
        <dbReference type="EMBL" id="KAK1354349.1"/>
    </source>
</evidence>
<keyword evidence="1" id="KW-1133">Transmembrane helix</keyword>
<keyword evidence="3" id="KW-1185">Reference proteome</keyword>
<comment type="caution">
    <text evidence="2">The sequence shown here is derived from an EMBL/GenBank/DDBJ whole genome shotgun (WGS) entry which is preliminary data.</text>
</comment>
<gene>
    <name evidence="2" type="ORF">POM88_047605</name>
</gene>
<proteinExistence type="predicted"/>
<reference evidence="2" key="2">
    <citation type="submission" date="2023-05" db="EMBL/GenBank/DDBJ databases">
        <authorList>
            <person name="Schelkunov M.I."/>
        </authorList>
    </citation>
    <scope>NUCLEOTIDE SEQUENCE</scope>
    <source>
        <strain evidence="2">Hsosn_3</strain>
        <tissue evidence="2">Leaf</tissue>
    </source>
</reference>